<dbReference type="GO" id="GO:0010468">
    <property type="term" value="P:regulation of gene expression"/>
    <property type="evidence" value="ECO:0007669"/>
    <property type="project" value="TreeGrafter"/>
</dbReference>
<accession>A0A814CD81</accession>
<protein>
    <recommendedName>
        <fullName evidence="2">cyclin-dependent kinase</fullName>
        <ecNumber evidence="2">2.7.11.22</ecNumber>
    </recommendedName>
</protein>
<evidence type="ECO:0000256" key="2">
    <source>
        <dbReference type="ARBA" id="ARBA00012425"/>
    </source>
</evidence>
<dbReference type="GO" id="GO:0010389">
    <property type="term" value="P:regulation of G2/M transition of mitotic cell cycle"/>
    <property type="evidence" value="ECO:0007669"/>
    <property type="project" value="TreeGrafter"/>
</dbReference>
<gene>
    <name evidence="14" type="ORF">EDS130_LOCUS11854</name>
    <name evidence="13" type="ORF">XAT740_LOCUS7630</name>
</gene>
<dbReference type="Gene3D" id="3.30.200.20">
    <property type="entry name" value="Phosphorylase Kinase, domain 1"/>
    <property type="match status" value="1"/>
</dbReference>
<dbReference type="EMBL" id="CAJNOR010000368">
    <property type="protein sequence ID" value="CAF0893343.1"/>
    <property type="molecule type" value="Genomic_DNA"/>
</dbReference>
<keyword evidence="4" id="KW-0808">Transferase</keyword>
<evidence type="ECO:0000259" key="12">
    <source>
        <dbReference type="PROSITE" id="PS50011"/>
    </source>
</evidence>
<evidence type="ECO:0000256" key="7">
    <source>
        <dbReference type="ARBA" id="ARBA00022840"/>
    </source>
</evidence>
<keyword evidence="15" id="KW-1185">Reference proteome</keyword>
<dbReference type="GO" id="GO:0004693">
    <property type="term" value="F:cyclin-dependent protein serine/threonine kinase activity"/>
    <property type="evidence" value="ECO:0007669"/>
    <property type="project" value="UniProtKB-EC"/>
</dbReference>
<keyword evidence="7 10" id="KW-0067">ATP-binding</keyword>
<comment type="caution">
    <text evidence="14">The sequence shown here is derived from an EMBL/GenBank/DDBJ whole genome shotgun (WGS) entry which is preliminary data.</text>
</comment>
<evidence type="ECO:0000256" key="3">
    <source>
        <dbReference type="ARBA" id="ARBA00022527"/>
    </source>
</evidence>
<keyword evidence="5 10" id="KW-0547">Nucleotide-binding</keyword>
<dbReference type="GO" id="GO:0007165">
    <property type="term" value="P:signal transduction"/>
    <property type="evidence" value="ECO:0007669"/>
    <property type="project" value="TreeGrafter"/>
</dbReference>
<evidence type="ECO:0000313" key="16">
    <source>
        <dbReference type="Proteomes" id="UP000663852"/>
    </source>
</evidence>
<dbReference type="GO" id="GO:0005737">
    <property type="term" value="C:cytoplasm"/>
    <property type="evidence" value="ECO:0007669"/>
    <property type="project" value="TreeGrafter"/>
</dbReference>
<dbReference type="GO" id="GO:0030332">
    <property type="term" value="F:cyclin binding"/>
    <property type="evidence" value="ECO:0007669"/>
    <property type="project" value="TreeGrafter"/>
</dbReference>
<comment type="similarity">
    <text evidence="1">Belongs to the protein kinase superfamily. CMGC Ser/Thr protein kinase family. CDC2/CDKX subfamily.</text>
</comment>
<evidence type="ECO:0000313" key="13">
    <source>
        <dbReference type="EMBL" id="CAF0893343.1"/>
    </source>
</evidence>
<name>A0A814CD81_ADIRI</name>
<feature type="domain" description="Protein kinase" evidence="12">
    <location>
        <begin position="28"/>
        <end position="309"/>
    </location>
</feature>
<dbReference type="InterPro" id="IPR050108">
    <property type="entry name" value="CDK"/>
</dbReference>
<dbReference type="OrthoDB" id="1732493at2759"/>
<dbReference type="PROSITE" id="PS50011">
    <property type="entry name" value="PROTEIN_KINASE_DOM"/>
    <property type="match status" value="1"/>
</dbReference>
<evidence type="ECO:0000256" key="6">
    <source>
        <dbReference type="ARBA" id="ARBA00022777"/>
    </source>
</evidence>
<dbReference type="PANTHER" id="PTHR24056">
    <property type="entry name" value="CELL DIVISION PROTEIN KINASE"/>
    <property type="match status" value="1"/>
</dbReference>
<evidence type="ECO:0000256" key="8">
    <source>
        <dbReference type="ARBA" id="ARBA00047811"/>
    </source>
</evidence>
<dbReference type="Proteomes" id="UP000663828">
    <property type="component" value="Unassembled WGS sequence"/>
</dbReference>
<dbReference type="GO" id="GO:0000082">
    <property type="term" value="P:G1/S transition of mitotic cell cycle"/>
    <property type="evidence" value="ECO:0007669"/>
    <property type="project" value="TreeGrafter"/>
</dbReference>
<evidence type="ECO:0000256" key="4">
    <source>
        <dbReference type="ARBA" id="ARBA00022679"/>
    </source>
</evidence>
<dbReference type="SUPFAM" id="SSF56112">
    <property type="entry name" value="Protein kinase-like (PK-like)"/>
    <property type="match status" value="1"/>
</dbReference>
<comment type="catalytic activity">
    <reaction evidence="9">
        <text>L-seryl-[protein] + ATP = O-phospho-L-seryl-[protein] + ADP + H(+)</text>
        <dbReference type="Rhea" id="RHEA:17989"/>
        <dbReference type="Rhea" id="RHEA-COMP:9863"/>
        <dbReference type="Rhea" id="RHEA-COMP:11604"/>
        <dbReference type="ChEBI" id="CHEBI:15378"/>
        <dbReference type="ChEBI" id="CHEBI:29999"/>
        <dbReference type="ChEBI" id="CHEBI:30616"/>
        <dbReference type="ChEBI" id="CHEBI:83421"/>
        <dbReference type="ChEBI" id="CHEBI:456216"/>
        <dbReference type="EC" id="2.7.11.22"/>
    </reaction>
</comment>
<dbReference type="Pfam" id="PF00069">
    <property type="entry name" value="Pkinase"/>
    <property type="match status" value="1"/>
</dbReference>
<evidence type="ECO:0000256" key="1">
    <source>
        <dbReference type="ARBA" id="ARBA00006485"/>
    </source>
</evidence>
<dbReference type="InterPro" id="IPR000719">
    <property type="entry name" value="Prot_kinase_dom"/>
</dbReference>
<evidence type="ECO:0000313" key="14">
    <source>
        <dbReference type="EMBL" id="CAF0941707.1"/>
    </source>
</evidence>
<dbReference type="Gene3D" id="1.10.510.10">
    <property type="entry name" value="Transferase(Phosphotransferase) domain 1"/>
    <property type="match status" value="1"/>
</dbReference>
<comment type="catalytic activity">
    <reaction evidence="8">
        <text>L-threonyl-[protein] + ATP = O-phospho-L-threonyl-[protein] + ADP + H(+)</text>
        <dbReference type="Rhea" id="RHEA:46608"/>
        <dbReference type="Rhea" id="RHEA-COMP:11060"/>
        <dbReference type="Rhea" id="RHEA-COMP:11605"/>
        <dbReference type="ChEBI" id="CHEBI:15378"/>
        <dbReference type="ChEBI" id="CHEBI:30013"/>
        <dbReference type="ChEBI" id="CHEBI:30616"/>
        <dbReference type="ChEBI" id="CHEBI:61977"/>
        <dbReference type="ChEBI" id="CHEBI:456216"/>
        <dbReference type="EC" id="2.7.11.22"/>
    </reaction>
</comment>
<evidence type="ECO:0000313" key="15">
    <source>
        <dbReference type="Proteomes" id="UP000663828"/>
    </source>
</evidence>
<proteinExistence type="inferred from homology"/>
<dbReference type="EMBL" id="CAJNOJ010000044">
    <property type="protein sequence ID" value="CAF0941707.1"/>
    <property type="molecule type" value="Genomic_DNA"/>
</dbReference>
<dbReference type="Proteomes" id="UP000663852">
    <property type="component" value="Unassembled WGS sequence"/>
</dbReference>
<evidence type="ECO:0000256" key="5">
    <source>
        <dbReference type="ARBA" id="ARBA00022741"/>
    </source>
</evidence>
<sequence>MPSTGYGGLLDCQWHEIGIYTQQNESDFVRMGKLGGGTYGDVFRVHHRTTGEIYALKQIRDEHEANGMPATAMREVAILKQLSHENIIKLVDVFLTDERCFLLLEHMDEDLKRYLDRSRPLDRRIIKNFMHQLFEAVFYCHKHRIIHRDIKPHNILVNSEGQIKMCDFGLARAFTIPMKVYTHEIVTLWYRAPEILLGSLTYGTPVDTWSLGCIFGEMYQGWPLFHGDSEIDQIFQIFKVLGTPNEETWPNIFLLPQFKSSFPKFKMQETQLREIMDKNEVAFDLLRRLLTCDPTVRIAARSALRHEYFHEHDTKKALVSITNTHRDQVRYDANNNLIEMNKT</sequence>
<dbReference type="AlphaFoldDB" id="A0A814CD81"/>
<dbReference type="SMART" id="SM00220">
    <property type="entry name" value="S_TKc"/>
    <property type="match status" value="1"/>
</dbReference>
<evidence type="ECO:0000256" key="11">
    <source>
        <dbReference type="RuleBase" id="RU000304"/>
    </source>
</evidence>
<reference evidence="14" key="1">
    <citation type="submission" date="2021-02" db="EMBL/GenBank/DDBJ databases">
        <authorList>
            <person name="Nowell W R."/>
        </authorList>
    </citation>
    <scope>NUCLEOTIDE SEQUENCE</scope>
</reference>
<dbReference type="GO" id="GO:0005524">
    <property type="term" value="F:ATP binding"/>
    <property type="evidence" value="ECO:0007669"/>
    <property type="project" value="UniProtKB-UniRule"/>
</dbReference>
<organism evidence="14 16">
    <name type="scientific">Adineta ricciae</name>
    <name type="common">Rotifer</name>
    <dbReference type="NCBI Taxonomy" id="249248"/>
    <lineage>
        <taxon>Eukaryota</taxon>
        <taxon>Metazoa</taxon>
        <taxon>Spiralia</taxon>
        <taxon>Gnathifera</taxon>
        <taxon>Rotifera</taxon>
        <taxon>Eurotatoria</taxon>
        <taxon>Bdelloidea</taxon>
        <taxon>Adinetida</taxon>
        <taxon>Adinetidae</taxon>
        <taxon>Adineta</taxon>
    </lineage>
</organism>
<dbReference type="PANTHER" id="PTHR24056:SF254">
    <property type="entry name" value="CYCLIN-DEPENDENT KINASE 2"/>
    <property type="match status" value="1"/>
</dbReference>
<dbReference type="GO" id="GO:0005634">
    <property type="term" value="C:nucleus"/>
    <property type="evidence" value="ECO:0007669"/>
    <property type="project" value="TreeGrafter"/>
</dbReference>
<dbReference type="EC" id="2.7.11.22" evidence="2"/>
<dbReference type="PROSITE" id="PS00107">
    <property type="entry name" value="PROTEIN_KINASE_ATP"/>
    <property type="match status" value="1"/>
</dbReference>
<dbReference type="InterPro" id="IPR011009">
    <property type="entry name" value="Kinase-like_dom_sf"/>
</dbReference>
<dbReference type="GO" id="GO:0000307">
    <property type="term" value="C:cyclin-dependent protein kinase holoenzyme complex"/>
    <property type="evidence" value="ECO:0007669"/>
    <property type="project" value="TreeGrafter"/>
</dbReference>
<keyword evidence="6" id="KW-0418">Kinase</keyword>
<dbReference type="PROSITE" id="PS00108">
    <property type="entry name" value="PROTEIN_KINASE_ST"/>
    <property type="match status" value="1"/>
</dbReference>
<keyword evidence="3 11" id="KW-0723">Serine/threonine-protein kinase</keyword>
<dbReference type="FunFam" id="1.10.510.10:FF:000611">
    <property type="entry name" value="CMGC family protein kinase"/>
    <property type="match status" value="1"/>
</dbReference>
<evidence type="ECO:0000256" key="9">
    <source>
        <dbReference type="ARBA" id="ARBA00048367"/>
    </source>
</evidence>
<dbReference type="CDD" id="cd07829">
    <property type="entry name" value="STKc_CDK_like"/>
    <property type="match status" value="1"/>
</dbReference>
<dbReference type="InterPro" id="IPR017441">
    <property type="entry name" value="Protein_kinase_ATP_BS"/>
</dbReference>
<feature type="binding site" evidence="10">
    <location>
        <position position="57"/>
    </location>
    <ligand>
        <name>ATP</name>
        <dbReference type="ChEBI" id="CHEBI:30616"/>
    </ligand>
</feature>
<evidence type="ECO:0000256" key="10">
    <source>
        <dbReference type="PROSITE-ProRule" id="PRU10141"/>
    </source>
</evidence>
<dbReference type="InterPro" id="IPR008271">
    <property type="entry name" value="Ser/Thr_kinase_AS"/>
</dbReference>